<sequence>MFFCKKKFFYIFFKLTLFFFVLFTKIMTILHSENCMEKSLIYKIFVPYLGLGLVTAPASIWSQMRKMSERTFSLHMIKKFFNISFEHSVKFTQKLEKSGLNKNEIDLYKYINNCTWKIACGKII</sequence>
<evidence type="ECO:0000256" key="1">
    <source>
        <dbReference type="ARBA" id="ARBA00001971"/>
    </source>
</evidence>
<reference evidence="15 16" key="1">
    <citation type="submission" date="2023-03" db="EMBL/GenBank/DDBJ databases">
        <title>High recombination rates correlate with genetic variation in Cardiocondyla obscurior ants.</title>
        <authorList>
            <person name="Errbii M."/>
        </authorList>
    </citation>
    <scope>NUCLEOTIDE SEQUENCE [LARGE SCALE GENOMIC DNA]</scope>
    <source>
        <strain evidence="15">Alpha-2009</strain>
        <tissue evidence="15">Whole body</tissue>
    </source>
</reference>
<dbReference type="GO" id="GO:0016705">
    <property type="term" value="F:oxidoreductase activity, acting on paired donors, with incorporation or reduction of molecular oxygen"/>
    <property type="evidence" value="ECO:0007669"/>
    <property type="project" value="InterPro"/>
</dbReference>
<evidence type="ECO:0000256" key="8">
    <source>
        <dbReference type="ARBA" id="ARBA00022824"/>
    </source>
</evidence>
<organism evidence="15 16">
    <name type="scientific">Cardiocondyla obscurior</name>
    <dbReference type="NCBI Taxonomy" id="286306"/>
    <lineage>
        <taxon>Eukaryota</taxon>
        <taxon>Metazoa</taxon>
        <taxon>Ecdysozoa</taxon>
        <taxon>Arthropoda</taxon>
        <taxon>Hexapoda</taxon>
        <taxon>Insecta</taxon>
        <taxon>Pterygota</taxon>
        <taxon>Neoptera</taxon>
        <taxon>Endopterygota</taxon>
        <taxon>Hymenoptera</taxon>
        <taxon>Apocrita</taxon>
        <taxon>Aculeata</taxon>
        <taxon>Formicoidea</taxon>
        <taxon>Formicidae</taxon>
        <taxon>Myrmicinae</taxon>
        <taxon>Cardiocondyla</taxon>
    </lineage>
</organism>
<evidence type="ECO:0000256" key="14">
    <source>
        <dbReference type="SAM" id="Phobius"/>
    </source>
</evidence>
<keyword evidence="16" id="KW-1185">Reference proteome</keyword>
<dbReference type="AlphaFoldDB" id="A0AAW2EDR0"/>
<evidence type="ECO:0000256" key="2">
    <source>
        <dbReference type="ARBA" id="ARBA00003690"/>
    </source>
</evidence>
<evidence type="ECO:0000256" key="7">
    <source>
        <dbReference type="ARBA" id="ARBA00022723"/>
    </source>
</evidence>
<evidence type="ECO:0000313" key="15">
    <source>
        <dbReference type="EMBL" id="KAL0101841.1"/>
    </source>
</evidence>
<dbReference type="GO" id="GO:0004497">
    <property type="term" value="F:monooxygenase activity"/>
    <property type="evidence" value="ECO:0007669"/>
    <property type="project" value="UniProtKB-KW"/>
</dbReference>
<keyword evidence="11" id="KW-0408">Iron</keyword>
<feature type="transmembrane region" description="Helical" evidence="14">
    <location>
        <begin position="7"/>
        <end position="28"/>
    </location>
</feature>
<keyword evidence="13 14" id="KW-0472">Membrane</keyword>
<evidence type="ECO:0000256" key="5">
    <source>
        <dbReference type="ARBA" id="ARBA00010617"/>
    </source>
</evidence>
<feature type="transmembrane region" description="Helical" evidence="14">
    <location>
        <begin position="40"/>
        <end position="61"/>
    </location>
</feature>
<keyword evidence="8" id="KW-0256">Endoplasmic reticulum</keyword>
<keyword evidence="6" id="KW-0349">Heme</keyword>
<dbReference type="GO" id="GO:0020037">
    <property type="term" value="F:heme binding"/>
    <property type="evidence" value="ECO:0007669"/>
    <property type="project" value="InterPro"/>
</dbReference>
<keyword evidence="9" id="KW-0492">Microsome</keyword>
<dbReference type="EMBL" id="JADYXP020000024">
    <property type="protein sequence ID" value="KAL0101841.1"/>
    <property type="molecule type" value="Genomic_DNA"/>
</dbReference>
<keyword evidence="7" id="KW-0479">Metal-binding</keyword>
<protein>
    <submittedName>
        <fullName evidence="15">Uncharacterized protein</fullName>
    </submittedName>
</protein>
<comment type="caution">
    <text evidence="15">The sequence shown here is derived from an EMBL/GenBank/DDBJ whole genome shotgun (WGS) entry which is preliminary data.</text>
</comment>
<evidence type="ECO:0000256" key="10">
    <source>
        <dbReference type="ARBA" id="ARBA00023002"/>
    </source>
</evidence>
<gene>
    <name evidence="15" type="ORF">PUN28_019174</name>
</gene>
<comment type="subcellular location">
    <subcellularLocation>
        <location evidence="4">Endoplasmic reticulum membrane</location>
        <topology evidence="4">Peripheral membrane protein</topology>
    </subcellularLocation>
    <subcellularLocation>
        <location evidence="3">Microsome membrane</location>
        <topology evidence="3">Peripheral membrane protein</topology>
    </subcellularLocation>
</comment>
<dbReference type="InterPro" id="IPR050196">
    <property type="entry name" value="Cytochrome_P450_Monoox"/>
</dbReference>
<evidence type="ECO:0000256" key="6">
    <source>
        <dbReference type="ARBA" id="ARBA00022617"/>
    </source>
</evidence>
<evidence type="ECO:0000256" key="11">
    <source>
        <dbReference type="ARBA" id="ARBA00023004"/>
    </source>
</evidence>
<proteinExistence type="inferred from homology"/>
<comment type="similarity">
    <text evidence="5">Belongs to the cytochrome P450 family.</text>
</comment>
<dbReference type="PANTHER" id="PTHR24291">
    <property type="entry name" value="CYTOCHROME P450 FAMILY 4"/>
    <property type="match status" value="1"/>
</dbReference>
<dbReference type="InterPro" id="IPR036396">
    <property type="entry name" value="Cyt_P450_sf"/>
</dbReference>
<dbReference type="GO" id="GO:0005789">
    <property type="term" value="C:endoplasmic reticulum membrane"/>
    <property type="evidence" value="ECO:0007669"/>
    <property type="project" value="UniProtKB-SubCell"/>
</dbReference>
<name>A0AAW2EDR0_9HYME</name>
<evidence type="ECO:0000256" key="9">
    <source>
        <dbReference type="ARBA" id="ARBA00022848"/>
    </source>
</evidence>
<keyword evidence="14" id="KW-0812">Transmembrane</keyword>
<evidence type="ECO:0000313" key="16">
    <source>
        <dbReference type="Proteomes" id="UP001430953"/>
    </source>
</evidence>
<dbReference type="PANTHER" id="PTHR24291:SF189">
    <property type="entry name" value="CYTOCHROME P450 4C3-RELATED"/>
    <property type="match status" value="1"/>
</dbReference>
<dbReference type="SUPFAM" id="SSF48264">
    <property type="entry name" value="Cytochrome P450"/>
    <property type="match status" value="1"/>
</dbReference>
<evidence type="ECO:0000256" key="4">
    <source>
        <dbReference type="ARBA" id="ARBA00004406"/>
    </source>
</evidence>
<comment type="function">
    <text evidence="2">May be involved in the metabolism of insect hormones and in the breakdown of synthetic insecticides.</text>
</comment>
<dbReference type="Proteomes" id="UP001430953">
    <property type="component" value="Unassembled WGS sequence"/>
</dbReference>
<dbReference type="GO" id="GO:0005506">
    <property type="term" value="F:iron ion binding"/>
    <property type="evidence" value="ECO:0007669"/>
    <property type="project" value="InterPro"/>
</dbReference>
<keyword evidence="10" id="KW-0560">Oxidoreductase</keyword>
<comment type="cofactor">
    <cofactor evidence="1">
        <name>heme</name>
        <dbReference type="ChEBI" id="CHEBI:30413"/>
    </cofactor>
</comment>
<dbReference type="Gene3D" id="1.10.630.10">
    <property type="entry name" value="Cytochrome P450"/>
    <property type="match status" value="1"/>
</dbReference>
<evidence type="ECO:0000256" key="13">
    <source>
        <dbReference type="ARBA" id="ARBA00023136"/>
    </source>
</evidence>
<accession>A0AAW2EDR0</accession>
<keyword evidence="12" id="KW-0503">Monooxygenase</keyword>
<evidence type="ECO:0000256" key="12">
    <source>
        <dbReference type="ARBA" id="ARBA00023033"/>
    </source>
</evidence>
<evidence type="ECO:0000256" key="3">
    <source>
        <dbReference type="ARBA" id="ARBA00004174"/>
    </source>
</evidence>
<keyword evidence="14" id="KW-1133">Transmembrane helix</keyword>